<dbReference type="SUPFAM" id="SSF50249">
    <property type="entry name" value="Nucleic acid-binding proteins"/>
    <property type="match status" value="1"/>
</dbReference>
<dbReference type="InterPro" id="IPR011129">
    <property type="entry name" value="CSD"/>
</dbReference>
<name>A0ABQ8UVT6_9EUKA</name>
<sequence length="606" mass="67036">MTDRVRGRCTDFDWTRGFGWIVTAAGERYFAHKSSLTNGTIRRGDEVTFTVGVDFKGRVGAQNVVPFRPQAPEQHPRPQVPAPQPGPPPPLTHLSIPLSHRSGLANVNMGRILAPTFIPTSVAMQSIISYAHADDTGAAPTTSTTPVKQFFVPPQGVRVWAPPYEPTAQRPLSLNLVRTLLALQQPDGSLRPTPQLFATLALKAYHRPDMDPTTYATLAVSYVLHRHYGDANTAIYCMKNPMAKWLRELTPMRDYAVGARYPFRERGLCIEEVLEEGVNPDLEALPAIGFLRTQEHAPSPAGASDFGHWALVMSLTASPITAFDVVSFRYHLVQLMIAPFLEHHPQSLVIERRGRTVYLREQPNSRHGASDYERLRQGPHFEAACLQGLEHDEERLLMEMCMPGVVDAAPGAGAIRVLYNTAPDCRLVPPAPTAQPPQYRRYTVPGSGMVVCLDRALGLAAPRPLPLPEHAELKKVHGFQGMRGPQCLRAWAQAVLGGVQHVKVGMEINQNIERIEDLGPGRLAEICTGAFPGWSPELSWVLLQRTLAFVVEATRGQEGLYLLTMSPQPHKVDLDARFLPETPPSFATRTALPQWWTPETRLVETA</sequence>
<evidence type="ECO:0000313" key="4">
    <source>
        <dbReference type="Proteomes" id="UP001141327"/>
    </source>
</evidence>
<dbReference type="Proteomes" id="UP001141327">
    <property type="component" value="Unassembled WGS sequence"/>
</dbReference>
<dbReference type="EMBL" id="JAPMOS010000007">
    <property type="protein sequence ID" value="KAJ4461479.1"/>
    <property type="molecule type" value="Genomic_DNA"/>
</dbReference>
<feature type="domain" description="CSD" evidence="2">
    <location>
        <begin position="4"/>
        <end position="66"/>
    </location>
</feature>
<evidence type="ECO:0000259" key="2">
    <source>
        <dbReference type="PROSITE" id="PS51857"/>
    </source>
</evidence>
<feature type="compositionally biased region" description="Pro residues" evidence="1">
    <location>
        <begin position="78"/>
        <end position="91"/>
    </location>
</feature>
<dbReference type="InterPro" id="IPR012340">
    <property type="entry name" value="NA-bd_OB-fold"/>
</dbReference>
<evidence type="ECO:0000256" key="1">
    <source>
        <dbReference type="SAM" id="MobiDB-lite"/>
    </source>
</evidence>
<protein>
    <recommendedName>
        <fullName evidence="2">CSD domain-containing protein</fullName>
    </recommendedName>
</protein>
<evidence type="ECO:0000313" key="3">
    <source>
        <dbReference type="EMBL" id="KAJ4461479.1"/>
    </source>
</evidence>
<dbReference type="InterPro" id="IPR002059">
    <property type="entry name" value="CSP_DNA-bd"/>
</dbReference>
<dbReference type="SMART" id="SM00357">
    <property type="entry name" value="CSP"/>
    <property type="match status" value="1"/>
</dbReference>
<comment type="caution">
    <text evidence="3">The sequence shown here is derived from an EMBL/GenBank/DDBJ whole genome shotgun (WGS) entry which is preliminary data.</text>
</comment>
<keyword evidence="4" id="KW-1185">Reference proteome</keyword>
<reference evidence="3" key="1">
    <citation type="journal article" date="2022" name="bioRxiv">
        <title>Genomics of Preaxostyla Flagellates Illuminates Evolutionary Transitions and the Path Towards Mitochondrial Loss.</title>
        <authorList>
            <person name="Novak L.V.F."/>
            <person name="Treitli S.C."/>
            <person name="Pyrih J."/>
            <person name="Halakuc P."/>
            <person name="Pipaliya S.V."/>
            <person name="Vacek V."/>
            <person name="Brzon O."/>
            <person name="Soukal P."/>
            <person name="Eme L."/>
            <person name="Dacks J.B."/>
            <person name="Karnkowska A."/>
            <person name="Elias M."/>
            <person name="Hampl V."/>
        </authorList>
    </citation>
    <scope>NUCLEOTIDE SEQUENCE</scope>
    <source>
        <strain evidence="3">RCP-MX</strain>
    </source>
</reference>
<accession>A0ABQ8UVT6</accession>
<proteinExistence type="predicted"/>
<organism evidence="3 4">
    <name type="scientific">Paratrimastix pyriformis</name>
    <dbReference type="NCBI Taxonomy" id="342808"/>
    <lineage>
        <taxon>Eukaryota</taxon>
        <taxon>Metamonada</taxon>
        <taxon>Preaxostyla</taxon>
        <taxon>Paratrimastigidae</taxon>
        <taxon>Paratrimastix</taxon>
    </lineage>
</organism>
<dbReference type="PROSITE" id="PS51857">
    <property type="entry name" value="CSD_2"/>
    <property type="match status" value="1"/>
</dbReference>
<dbReference type="Gene3D" id="2.40.50.140">
    <property type="entry name" value="Nucleic acid-binding proteins"/>
    <property type="match status" value="1"/>
</dbReference>
<feature type="region of interest" description="Disordered" evidence="1">
    <location>
        <begin position="68"/>
        <end position="93"/>
    </location>
</feature>
<gene>
    <name evidence="3" type="ORF">PAPYR_2055</name>
</gene>